<reference evidence="2 3" key="1">
    <citation type="submission" date="2018-08" db="EMBL/GenBank/DDBJ databases">
        <title>Cellulomonas rhizosphaerae sp. nov., a novel actinomycete isolated from soil.</title>
        <authorList>
            <person name="Tian Y."/>
        </authorList>
    </citation>
    <scope>NUCLEOTIDE SEQUENCE [LARGE SCALE GENOMIC DNA]</scope>
    <source>
        <strain evidence="2 3">NEAU-TCZ24</strain>
    </source>
</reference>
<gene>
    <name evidence="2" type="ORF">D1825_12795</name>
</gene>
<evidence type="ECO:0000313" key="2">
    <source>
        <dbReference type="EMBL" id="RHA38891.1"/>
    </source>
</evidence>
<dbReference type="GO" id="GO:0016758">
    <property type="term" value="F:hexosyltransferase activity"/>
    <property type="evidence" value="ECO:0007669"/>
    <property type="project" value="UniProtKB-ARBA"/>
</dbReference>
<evidence type="ECO:0000313" key="3">
    <source>
        <dbReference type="Proteomes" id="UP000283374"/>
    </source>
</evidence>
<sequence length="527" mass="57829">MAEWAAVSGNRWVTKLWPKRATGEPGAQDGPTLVVVMAVLDVAPYVEDAITSVATQRGVRLTLVVVDDGSTDGTRELVRKLARRHANIVYVTQEHAGLGAARNHGLAQASGDYIAFADGDDVVPQGAYALMVDSLEATGSDVCTGAIRRFDQLREWEPAWSREVHAEQRVGVTLAQYPWAIKDVLACNRVIRRAFWDVEVGEFPENIIYEDHEPMLRTLVHASGIDLLSDVVYHWRLRDDGSSTAQQKHEISNLRDRLTVKRRAWAMLNEDGVDDVVRTAWLGRVLDVDLPPFVGRAIEADEHYRAELGAAAQEYLRLAPPESLPYVRGQQRARMYLAAHGQWDVAQRLQEEIERDGVRGATVLEDGALRLAPALTPGVPDELREMADYQVRATARLRKASRTDGGWELRGVVSLTPLHLGRHRAVAHVWLVVGDDVAAFPGDLSVRRGRDDESPTLEVAVRLAGGEVPTTAASWPVAVQVDVLGLARSAALRVPAEVAAELERIEPQAGDVVVPVVDDGVVALRVV</sequence>
<accession>A0A413RJN1</accession>
<keyword evidence="2" id="KW-0808">Transferase</keyword>
<dbReference type="PANTHER" id="PTHR22916">
    <property type="entry name" value="GLYCOSYLTRANSFERASE"/>
    <property type="match status" value="1"/>
</dbReference>
<organism evidence="2 3">
    <name type="scientific">Cellulomonas rhizosphaerae</name>
    <dbReference type="NCBI Taxonomy" id="2293719"/>
    <lineage>
        <taxon>Bacteria</taxon>
        <taxon>Bacillati</taxon>
        <taxon>Actinomycetota</taxon>
        <taxon>Actinomycetes</taxon>
        <taxon>Micrococcales</taxon>
        <taxon>Cellulomonadaceae</taxon>
        <taxon>Cellulomonas</taxon>
    </lineage>
</organism>
<dbReference type="AlphaFoldDB" id="A0A413RJN1"/>
<dbReference type="Gene3D" id="3.90.550.10">
    <property type="entry name" value="Spore Coat Polysaccharide Biosynthesis Protein SpsA, Chain A"/>
    <property type="match status" value="1"/>
</dbReference>
<feature type="domain" description="Glycosyltransferase 2-like" evidence="1">
    <location>
        <begin position="35"/>
        <end position="193"/>
    </location>
</feature>
<dbReference type="SUPFAM" id="SSF53448">
    <property type="entry name" value="Nucleotide-diphospho-sugar transferases"/>
    <property type="match status" value="1"/>
</dbReference>
<dbReference type="InterPro" id="IPR029044">
    <property type="entry name" value="Nucleotide-diphossugar_trans"/>
</dbReference>
<name>A0A413RJN1_9CELL</name>
<protein>
    <submittedName>
        <fullName evidence="2">Glycosyltransferase family 2 protein</fullName>
    </submittedName>
</protein>
<proteinExistence type="predicted"/>
<dbReference type="CDD" id="cd00761">
    <property type="entry name" value="Glyco_tranf_GTA_type"/>
    <property type="match status" value="1"/>
</dbReference>
<dbReference type="Proteomes" id="UP000283374">
    <property type="component" value="Unassembled WGS sequence"/>
</dbReference>
<dbReference type="Pfam" id="PF00535">
    <property type="entry name" value="Glycos_transf_2"/>
    <property type="match status" value="1"/>
</dbReference>
<comment type="caution">
    <text evidence="2">The sequence shown here is derived from an EMBL/GenBank/DDBJ whole genome shotgun (WGS) entry which is preliminary data.</text>
</comment>
<dbReference type="InterPro" id="IPR001173">
    <property type="entry name" value="Glyco_trans_2-like"/>
</dbReference>
<keyword evidence="3" id="KW-1185">Reference proteome</keyword>
<dbReference type="PANTHER" id="PTHR22916:SF3">
    <property type="entry name" value="UDP-GLCNAC:BETAGAL BETA-1,3-N-ACETYLGLUCOSAMINYLTRANSFERASE-LIKE PROTEIN 1"/>
    <property type="match status" value="1"/>
</dbReference>
<dbReference type="EMBL" id="QWKP01000209">
    <property type="protein sequence ID" value="RHA38891.1"/>
    <property type="molecule type" value="Genomic_DNA"/>
</dbReference>
<evidence type="ECO:0000259" key="1">
    <source>
        <dbReference type="Pfam" id="PF00535"/>
    </source>
</evidence>